<gene>
    <name evidence="1" type="ORF">PHLGIDRAFT_20282</name>
</gene>
<dbReference type="EMBL" id="KN840626">
    <property type="protein sequence ID" value="KIP03248.1"/>
    <property type="molecule type" value="Genomic_DNA"/>
</dbReference>
<sequence length="105" mass="11177">MPAQGDHNYSVFGFRNEPSKGSDIVSDDIIVFKLSVECPRDGCNGNVRTPVLLGGFSLSNQEKSNTYVDTSSKRGVCDKCGKMAKVAVQMTATAEAVDQQAKAAS</sequence>
<organism evidence="1 2">
    <name type="scientific">Phlebiopsis gigantea (strain 11061_1 CR5-6)</name>
    <name type="common">White-rot fungus</name>
    <name type="synonym">Peniophora gigantea</name>
    <dbReference type="NCBI Taxonomy" id="745531"/>
    <lineage>
        <taxon>Eukaryota</taxon>
        <taxon>Fungi</taxon>
        <taxon>Dikarya</taxon>
        <taxon>Basidiomycota</taxon>
        <taxon>Agaricomycotina</taxon>
        <taxon>Agaricomycetes</taxon>
        <taxon>Polyporales</taxon>
        <taxon>Phanerochaetaceae</taxon>
        <taxon>Phlebiopsis</taxon>
    </lineage>
</organism>
<keyword evidence="2" id="KW-1185">Reference proteome</keyword>
<evidence type="ECO:0000313" key="1">
    <source>
        <dbReference type="EMBL" id="KIP03248.1"/>
    </source>
</evidence>
<dbReference type="Proteomes" id="UP000053257">
    <property type="component" value="Unassembled WGS sequence"/>
</dbReference>
<name>A0A0C3PDB8_PHLG1</name>
<reference evidence="1 2" key="1">
    <citation type="journal article" date="2014" name="PLoS Genet.">
        <title>Analysis of the Phlebiopsis gigantea genome, transcriptome and secretome provides insight into its pioneer colonization strategies of wood.</title>
        <authorList>
            <person name="Hori C."/>
            <person name="Ishida T."/>
            <person name="Igarashi K."/>
            <person name="Samejima M."/>
            <person name="Suzuki H."/>
            <person name="Master E."/>
            <person name="Ferreira P."/>
            <person name="Ruiz-Duenas F.J."/>
            <person name="Held B."/>
            <person name="Canessa P."/>
            <person name="Larrondo L.F."/>
            <person name="Schmoll M."/>
            <person name="Druzhinina I.S."/>
            <person name="Kubicek C.P."/>
            <person name="Gaskell J.A."/>
            <person name="Kersten P."/>
            <person name="St John F."/>
            <person name="Glasner J."/>
            <person name="Sabat G."/>
            <person name="Splinter BonDurant S."/>
            <person name="Syed K."/>
            <person name="Yadav J."/>
            <person name="Mgbeahuruike A.C."/>
            <person name="Kovalchuk A."/>
            <person name="Asiegbu F.O."/>
            <person name="Lackner G."/>
            <person name="Hoffmeister D."/>
            <person name="Rencoret J."/>
            <person name="Gutierrez A."/>
            <person name="Sun H."/>
            <person name="Lindquist E."/>
            <person name="Barry K."/>
            <person name="Riley R."/>
            <person name="Grigoriev I.V."/>
            <person name="Henrissat B."/>
            <person name="Kues U."/>
            <person name="Berka R.M."/>
            <person name="Martinez A.T."/>
            <person name="Covert S.F."/>
            <person name="Blanchette R.A."/>
            <person name="Cullen D."/>
        </authorList>
    </citation>
    <scope>NUCLEOTIDE SEQUENCE [LARGE SCALE GENOMIC DNA]</scope>
    <source>
        <strain evidence="1 2">11061_1 CR5-6</strain>
    </source>
</reference>
<proteinExistence type="predicted"/>
<dbReference type="HOGENOM" id="CLU_2237569_0_0_1"/>
<dbReference type="AlphaFoldDB" id="A0A0C3PDB8"/>
<accession>A0A0C3PDB8</accession>
<protein>
    <submittedName>
        <fullName evidence="1">Uncharacterized protein</fullName>
    </submittedName>
</protein>
<evidence type="ECO:0000313" key="2">
    <source>
        <dbReference type="Proteomes" id="UP000053257"/>
    </source>
</evidence>